<evidence type="ECO:0000313" key="1">
    <source>
        <dbReference type="EMBL" id="CNI79047.1"/>
    </source>
</evidence>
<reference evidence="1 2" key="1">
    <citation type="submission" date="2015-03" db="EMBL/GenBank/DDBJ databases">
        <authorList>
            <person name="Murphy D."/>
        </authorList>
    </citation>
    <scope>NUCLEOTIDE SEQUENCE [LARGE SCALE GENOMIC DNA]</scope>
    <source>
        <strain evidence="1 2">Y233</strain>
    </source>
</reference>
<dbReference type="Proteomes" id="UP000038204">
    <property type="component" value="Unassembled WGS sequence"/>
</dbReference>
<evidence type="ECO:0000313" key="2">
    <source>
        <dbReference type="Proteomes" id="UP000038204"/>
    </source>
</evidence>
<gene>
    <name evidence="1" type="ORF">ERS008667_04339</name>
</gene>
<dbReference type="EMBL" id="CQBK01000075">
    <property type="protein sequence ID" value="CNI79047.1"/>
    <property type="molecule type" value="Genomic_DNA"/>
</dbReference>
<proteinExistence type="predicted"/>
<sequence length="113" mass="12606">MTLPAVSQPPFRIITVLLLTPDEVGGRAQFTGRIKAEFTPDIPLTGQQIGRHCRRIRTRRLPQPPPHRVIITILRQNTLGPAHFPMKVIPAELGNKRIAMTNGTDMARTVTQP</sequence>
<dbReference type="AlphaFoldDB" id="A0A0T9RSA7"/>
<protein>
    <submittedName>
        <fullName evidence="1">Uncharacterized protein</fullName>
    </submittedName>
</protein>
<accession>A0A0T9RSA7</accession>
<organism evidence="1 2">
    <name type="scientific">Yersinia similis</name>
    <dbReference type="NCBI Taxonomy" id="367190"/>
    <lineage>
        <taxon>Bacteria</taxon>
        <taxon>Pseudomonadati</taxon>
        <taxon>Pseudomonadota</taxon>
        <taxon>Gammaproteobacteria</taxon>
        <taxon>Enterobacterales</taxon>
        <taxon>Yersiniaceae</taxon>
        <taxon>Yersinia</taxon>
    </lineage>
</organism>
<name>A0A0T9RSA7_9GAMM</name>